<dbReference type="Proteomes" id="UP000318821">
    <property type="component" value="Unassembled WGS sequence"/>
</dbReference>
<gene>
    <name evidence="1" type="ORF">CGC20_10575</name>
</gene>
<name>A0A504Y4I2_LEIDO</name>
<dbReference type="EMBL" id="RHLD01000006">
    <property type="protein sequence ID" value="TPP55521.1"/>
    <property type="molecule type" value="Genomic_DNA"/>
</dbReference>
<dbReference type="VEuPathDB" id="TriTrypDB:LdCL_270011800"/>
<accession>A0A504Y4I2</accession>
<comment type="caution">
    <text evidence="1">The sequence shown here is derived from an EMBL/GenBank/DDBJ whole genome shotgun (WGS) entry which is preliminary data.</text>
</comment>
<proteinExistence type="predicted"/>
<protein>
    <submittedName>
        <fullName evidence="1">Uncharacterized protein</fullName>
    </submittedName>
</protein>
<dbReference type="AlphaFoldDB" id="A0A504Y4I2"/>
<reference evidence="2" key="1">
    <citation type="submission" date="2019-02" db="EMBL/GenBank/DDBJ databases">
        <title>FDA dAtabase for Regulatory Grade micrObial Sequences (FDA-ARGOS): Supporting development and validation of Infectious Disease Dx tests.</title>
        <authorList>
            <person name="Duncan R."/>
            <person name="Fisher C."/>
            <person name="Tallon L."/>
            <person name="Sadzewicz L."/>
            <person name="Sengamalay N."/>
            <person name="Ott S."/>
            <person name="Godinez A."/>
            <person name="Nagaraj S."/>
            <person name="Vavikolanu K."/>
            <person name="Vyas G."/>
            <person name="Nadendla S."/>
            <person name="Aluvathingal J."/>
            <person name="Sichtig H."/>
        </authorList>
    </citation>
    <scope>NUCLEOTIDE SEQUENCE [LARGE SCALE GENOMIC DNA]</scope>
    <source>
        <strain evidence="2">FDAARGOS_360</strain>
    </source>
</reference>
<organism evidence="1 2">
    <name type="scientific">Leishmania donovani</name>
    <dbReference type="NCBI Taxonomy" id="5661"/>
    <lineage>
        <taxon>Eukaryota</taxon>
        <taxon>Discoba</taxon>
        <taxon>Euglenozoa</taxon>
        <taxon>Kinetoplastea</taxon>
        <taxon>Metakinetoplastina</taxon>
        <taxon>Trypanosomatida</taxon>
        <taxon>Trypanosomatidae</taxon>
        <taxon>Leishmaniinae</taxon>
        <taxon>Leishmania</taxon>
    </lineage>
</organism>
<evidence type="ECO:0000313" key="2">
    <source>
        <dbReference type="Proteomes" id="UP000318821"/>
    </source>
</evidence>
<evidence type="ECO:0000313" key="1">
    <source>
        <dbReference type="EMBL" id="TPP55521.1"/>
    </source>
</evidence>
<sequence>MPALPACRVRLSFRSVCGDCDLVHYGEVVKTAKPTSPATALHDATCSHKSSLAAAVSYQKNKDAEPTSRQETVLAQSRTGTCPHFGSLQRRVAGSDKMECSWCAAYH</sequence>